<accession>A0A9D4ICU6</accession>
<dbReference type="AlphaFoldDB" id="A0A9D4ICU6"/>
<gene>
    <name evidence="1" type="ORF">DPMN_170045</name>
</gene>
<sequence length="68" mass="7959">MKVTDFERELKKVWVSLDDRAKRTDEKVTRLKDKVEAADIGVGEVSCRMCDLERQRQQLSDDVNYLKA</sequence>
<comment type="caution">
    <text evidence="1">The sequence shown here is derived from an EMBL/GenBank/DDBJ whole genome shotgun (WGS) entry which is preliminary data.</text>
</comment>
<dbReference type="Proteomes" id="UP000828390">
    <property type="component" value="Unassembled WGS sequence"/>
</dbReference>
<reference evidence="1" key="1">
    <citation type="journal article" date="2019" name="bioRxiv">
        <title>The Genome of the Zebra Mussel, Dreissena polymorpha: A Resource for Invasive Species Research.</title>
        <authorList>
            <person name="McCartney M.A."/>
            <person name="Auch B."/>
            <person name="Kono T."/>
            <person name="Mallez S."/>
            <person name="Zhang Y."/>
            <person name="Obille A."/>
            <person name="Becker A."/>
            <person name="Abrahante J.E."/>
            <person name="Garbe J."/>
            <person name="Badalamenti J.P."/>
            <person name="Herman A."/>
            <person name="Mangelson H."/>
            <person name="Liachko I."/>
            <person name="Sullivan S."/>
            <person name="Sone E.D."/>
            <person name="Koren S."/>
            <person name="Silverstein K.A.T."/>
            <person name="Beckman K.B."/>
            <person name="Gohl D.M."/>
        </authorList>
    </citation>
    <scope>NUCLEOTIDE SEQUENCE</scope>
    <source>
        <strain evidence="1">Duluth1</strain>
        <tissue evidence="1">Whole animal</tissue>
    </source>
</reference>
<name>A0A9D4ICU6_DREPO</name>
<protein>
    <submittedName>
        <fullName evidence="1">Uncharacterized protein</fullName>
    </submittedName>
</protein>
<evidence type="ECO:0000313" key="1">
    <source>
        <dbReference type="EMBL" id="KAH3768829.1"/>
    </source>
</evidence>
<proteinExistence type="predicted"/>
<organism evidence="1 2">
    <name type="scientific">Dreissena polymorpha</name>
    <name type="common">Zebra mussel</name>
    <name type="synonym">Mytilus polymorpha</name>
    <dbReference type="NCBI Taxonomy" id="45954"/>
    <lineage>
        <taxon>Eukaryota</taxon>
        <taxon>Metazoa</taxon>
        <taxon>Spiralia</taxon>
        <taxon>Lophotrochozoa</taxon>
        <taxon>Mollusca</taxon>
        <taxon>Bivalvia</taxon>
        <taxon>Autobranchia</taxon>
        <taxon>Heteroconchia</taxon>
        <taxon>Euheterodonta</taxon>
        <taxon>Imparidentia</taxon>
        <taxon>Neoheterodontei</taxon>
        <taxon>Myida</taxon>
        <taxon>Dreissenoidea</taxon>
        <taxon>Dreissenidae</taxon>
        <taxon>Dreissena</taxon>
    </lineage>
</organism>
<dbReference type="EMBL" id="JAIWYP010000009">
    <property type="protein sequence ID" value="KAH3768829.1"/>
    <property type="molecule type" value="Genomic_DNA"/>
</dbReference>
<reference evidence="1" key="2">
    <citation type="submission" date="2020-11" db="EMBL/GenBank/DDBJ databases">
        <authorList>
            <person name="McCartney M.A."/>
            <person name="Auch B."/>
            <person name="Kono T."/>
            <person name="Mallez S."/>
            <person name="Becker A."/>
            <person name="Gohl D.M."/>
            <person name="Silverstein K.A.T."/>
            <person name="Koren S."/>
            <person name="Bechman K.B."/>
            <person name="Herman A."/>
            <person name="Abrahante J.E."/>
            <person name="Garbe J."/>
        </authorList>
    </citation>
    <scope>NUCLEOTIDE SEQUENCE</scope>
    <source>
        <strain evidence="1">Duluth1</strain>
        <tissue evidence="1">Whole animal</tissue>
    </source>
</reference>
<evidence type="ECO:0000313" key="2">
    <source>
        <dbReference type="Proteomes" id="UP000828390"/>
    </source>
</evidence>
<keyword evidence="2" id="KW-1185">Reference proteome</keyword>